<dbReference type="GO" id="GO:1990904">
    <property type="term" value="C:ribonucleoprotein complex"/>
    <property type="evidence" value="ECO:0007669"/>
    <property type="project" value="UniProtKB-KW"/>
</dbReference>
<dbReference type="GO" id="GO:0019843">
    <property type="term" value="F:rRNA binding"/>
    <property type="evidence" value="ECO:0007669"/>
    <property type="project" value="UniProtKB-KW"/>
</dbReference>
<name>A0A494VZX0_9SPHN</name>
<dbReference type="InterPro" id="IPR034704">
    <property type="entry name" value="Ribosomal_bL28/bL31-like_sf"/>
</dbReference>
<dbReference type="Proteomes" id="UP000279959">
    <property type="component" value="Chromosome"/>
</dbReference>
<keyword evidence="5 9" id="KW-0694">RNA-binding</keyword>
<evidence type="ECO:0000256" key="5">
    <source>
        <dbReference type="ARBA" id="ARBA00022884"/>
    </source>
</evidence>
<keyword evidence="7 9" id="KW-0687">Ribonucleoprotein</keyword>
<comment type="similarity">
    <text evidence="2 9">Belongs to the bacterial ribosomal protein bL31 family. Type A subfamily.</text>
</comment>
<evidence type="ECO:0000256" key="2">
    <source>
        <dbReference type="ARBA" id="ARBA00009296"/>
    </source>
</evidence>
<keyword evidence="6 9" id="KW-0689">Ribosomal protein</keyword>
<dbReference type="PANTHER" id="PTHR33280">
    <property type="entry name" value="50S RIBOSOMAL PROTEIN L31, CHLOROPLASTIC"/>
    <property type="match status" value="1"/>
</dbReference>
<feature type="compositionally biased region" description="Basic and acidic residues" evidence="10">
    <location>
        <begin position="23"/>
        <end position="35"/>
    </location>
</feature>
<protein>
    <recommendedName>
        <fullName evidence="8 9">Large ribosomal subunit protein bL31</fullName>
    </recommendedName>
</protein>
<evidence type="ECO:0000256" key="7">
    <source>
        <dbReference type="ARBA" id="ARBA00023274"/>
    </source>
</evidence>
<evidence type="ECO:0000256" key="10">
    <source>
        <dbReference type="SAM" id="MobiDB-lite"/>
    </source>
</evidence>
<dbReference type="AlphaFoldDB" id="A0A494VZX0"/>
<evidence type="ECO:0000313" key="11">
    <source>
        <dbReference type="EMBL" id="BBD97461.1"/>
    </source>
</evidence>
<organism evidence="11 12">
    <name type="scientific">Sphingobium amiense</name>
    <dbReference type="NCBI Taxonomy" id="135719"/>
    <lineage>
        <taxon>Bacteria</taxon>
        <taxon>Pseudomonadati</taxon>
        <taxon>Pseudomonadota</taxon>
        <taxon>Alphaproteobacteria</taxon>
        <taxon>Sphingomonadales</taxon>
        <taxon>Sphingomonadaceae</taxon>
        <taxon>Sphingobium</taxon>
    </lineage>
</organism>
<dbReference type="InterPro" id="IPR027491">
    <property type="entry name" value="Ribosomal_bL31_A"/>
</dbReference>
<dbReference type="Pfam" id="PF01197">
    <property type="entry name" value="Ribosomal_L31"/>
    <property type="match status" value="1"/>
</dbReference>
<evidence type="ECO:0000256" key="6">
    <source>
        <dbReference type="ARBA" id="ARBA00022980"/>
    </source>
</evidence>
<dbReference type="InterPro" id="IPR042105">
    <property type="entry name" value="Ribosomal_bL31_sf"/>
</dbReference>
<evidence type="ECO:0000313" key="12">
    <source>
        <dbReference type="Proteomes" id="UP000279959"/>
    </source>
</evidence>
<evidence type="ECO:0000256" key="9">
    <source>
        <dbReference type="HAMAP-Rule" id="MF_00501"/>
    </source>
</evidence>
<dbReference type="PRINTS" id="PR01249">
    <property type="entry name" value="RIBOSOMALL31"/>
</dbReference>
<dbReference type="SUPFAM" id="SSF143800">
    <property type="entry name" value="L28p-like"/>
    <property type="match status" value="1"/>
</dbReference>
<keyword evidence="12" id="KW-1185">Reference proteome</keyword>
<feature type="region of interest" description="Disordered" evidence="10">
    <location>
        <begin position="1"/>
        <end position="35"/>
    </location>
</feature>
<dbReference type="HAMAP" id="MF_00501">
    <property type="entry name" value="Ribosomal_bL31_1"/>
    <property type="match status" value="1"/>
</dbReference>
<dbReference type="GO" id="GO:0005840">
    <property type="term" value="C:ribosome"/>
    <property type="evidence" value="ECO:0007669"/>
    <property type="project" value="UniProtKB-KW"/>
</dbReference>
<reference evidence="11 12" key="1">
    <citation type="submission" date="2018-05" db="EMBL/GenBank/DDBJ databases">
        <title>Complete Genome Sequence of the Nonylphenol-Degrading Bacterium Sphingobium amiense DSM 16289T.</title>
        <authorList>
            <person name="Ootsuka M."/>
            <person name="Nishizawa T."/>
            <person name="Ohta H."/>
        </authorList>
    </citation>
    <scope>NUCLEOTIDE SEQUENCE [LARGE SCALE GENOMIC DNA]</scope>
    <source>
        <strain evidence="11 12">DSM 16289</strain>
    </source>
</reference>
<comment type="function">
    <text evidence="1 9">Binds the 23S rRNA.</text>
</comment>
<dbReference type="PANTHER" id="PTHR33280:SF6">
    <property type="entry name" value="LARGE RIBOSOMAL SUBUNIT PROTEIN BL31A"/>
    <property type="match status" value="1"/>
</dbReference>
<evidence type="ECO:0000256" key="8">
    <source>
        <dbReference type="ARBA" id="ARBA00035687"/>
    </source>
</evidence>
<dbReference type="KEGG" id="sami:SAMIE_1009620"/>
<evidence type="ECO:0000256" key="4">
    <source>
        <dbReference type="ARBA" id="ARBA00022730"/>
    </source>
</evidence>
<dbReference type="NCBIfam" id="TIGR00105">
    <property type="entry name" value="L31"/>
    <property type="match status" value="1"/>
</dbReference>
<gene>
    <name evidence="9" type="primary">rpmE</name>
    <name evidence="11" type="ORF">SAMIE_1009620</name>
</gene>
<comment type="caution">
    <text evidence="9">Lacks conserved residue(s) required for the propagation of feature annotation.</text>
</comment>
<comment type="subunit">
    <text evidence="3 9">Part of the 50S ribosomal subunit.</text>
</comment>
<keyword evidence="4 9" id="KW-0699">rRNA-binding</keyword>
<dbReference type="NCBIfam" id="NF001809">
    <property type="entry name" value="PRK00528.1"/>
    <property type="match status" value="1"/>
</dbReference>
<proteinExistence type="inferred from homology"/>
<sequence length="103" mass="11506">MRAEQANGAPSHFYRIRPVGNRPPKEHTAMKADTHPDYHMITVQMTDGTTFQTRSTWGKEGDTLALDIDPKSHPAWTGGNRQLDTGGQVARFNKRFGGLTLKK</sequence>
<evidence type="ECO:0000256" key="1">
    <source>
        <dbReference type="ARBA" id="ARBA00003795"/>
    </source>
</evidence>
<dbReference type="GO" id="GO:0006412">
    <property type="term" value="P:translation"/>
    <property type="evidence" value="ECO:0007669"/>
    <property type="project" value="UniProtKB-UniRule"/>
</dbReference>
<dbReference type="EMBL" id="AP018664">
    <property type="protein sequence ID" value="BBD97461.1"/>
    <property type="molecule type" value="Genomic_DNA"/>
</dbReference>
<dbReference type="InterPro" id="IPR002150">
    <property type="entry name" value="Ribosomal_bL31"/>
</dbReference>
<dbReference type="PROSITE" id="PS01143">
    <property type="entry name" value="RIBOSOMAL_L31"/>
    <property type="match status" value="1"/>
</dbReference>
<evidence type="ECO:0000256" key="3">
    <source>
        <dbReference type="ARBA" id="ARBA00011838"/>
    </source>
</evidence>
<dbReference type="GO" id="GO:0003735">
    <property type="term" value="F:structural constituent of ribosome"/>
    <property type="evidence" value="ECO:0007669"/>
    <property type="project" value="InterPro"/>
</dbReference>
<accession>A0A494VZX0</accession>
<dbReference type="Gene3D" id="4.10.830.30">
    <property type="entry name" value="Ribosomal protein L31"/>
    <property type="match status" value="1"/>
</dbReference>